<sequence length="140" mass="16244">MKLVFDILAAVFVLSMLIMFGCAEREQAPLERFPDSFVHKPPRPGYPGEFEVAKDSKLYLLVRQAIFNNPKGWVRQSTVNTPDYALVSEQMTVNIRGKFIEIVYTNEAGEPVVLSRKMKRRSREIREEIQRIGRAHYPSW</sequence>
<protein>
    <recommendedName>
        <fullName evidence="3">Lipoprotein</fullName>
    </recommendedName>
</protein>
<organism evidence="1 2">
    <name type="scientific">Chitinimonas lacunae</name>
    <dbReference type="NCBI Taxonomy" id="1963018"/>
    <lineage>
        <taxon>Bacteria</taxon>
        <taxon>Pseudomonadati</taxon>
        <taxon>Pseudomonadota</taxon>
        <taxon>Betaproteobacteria</taxon>
        <taxon>Neisseriales</taxon>
        <taxon>Chitinibacteraceae</taxon>
        <taxon>Chitinimonas</taxon>
    </lineage>
</organism>
<evidence type="ECO:0000313" key="1">
    <source>
        <dbReference type="EMBL" id="MFC4158809.1"/>
    </source>
</evidence>
<dbReference type="EMBL" id="JBHSBU010000001">
    <property type="protein sequence ID" value="MFC4158809.1"/>
    <property type="molecule type" value="Genomic_DNA"/>
</dbReference>
<dbReference type="Proteomes" id="UP001595791">
    <property type="component" value="Unassembled WGS sequence"/>
</dbReference>
<accession>A0ABV8ML74</accession>
<dbReference type="PROSITE" id="PS51257">
    <property type="entry name" value="PROKAR_LIPOPROTEIN"/>
    <property type="match status" value="1"/>
</dbReference>
<proteinExistence type="predicted"/>
<dbReference type="RefSeq" id="WP_378161888.1">
    <property type="nucleotide sequence ID" value="NZ_JBHSBU010000001.1"/>
</dbReference>
<comment type="caution">
    <text evidence="1">The sequence shown here is derived from an EMBL/GenBank/DDBJ whole genome shotgun (WGS) entry which is preliminary data.</text>
</comment>
<reference evidence="2" key="1">
    <citation type="journal article" date="2019" name="Int. J. Syst. Evol. Microbiol.">
        <title>The Global Catalogue of Microorganisms (GCM) 10K type strain sequencing project: providing services to taxonomists for standard genome sequencing and annotation.</title>
        <authorList>
            <consortium name="The Broad Institute Genomics Platform"/>
            <consortium name="The Broad Institute Genome Sequencing Center for Infectious Disease"/>
            <person name="Wu L."/>
            <person name="Ma J."/>
        </authorList>
    </citation>
    <scope>NUCLEOTIDE SEQUENCE [LARGE SCALE GENOMIC DNA]</scope>
    <source>
        <strain evidence="2">LMG 29894</strain>
    </source>
</reference>
<keyword evidence="2" id="KW-1185">Reference proteome</keyword>
<evidence type="ECO:0000313" key="2">
    <source>
        <dbReference type="Proteomes" id="UP001595791"/>
    </source>
</evidence>
<name>A0ABV8ML74_9NEIS</name>
<evidence type="ECO:0008006" key="3">
    <source>
        <dbReference type="Google" id="ProtNLM"/>
    </source>
</evidence>
<gene>
    <name evidence="1" type="ORF">ACFOW7_05475</name>
</gene>